<dbReference type="AlphaFoldDB" id="A0A2H0V0S1"/>
<dbReference type="EMBL" id="PFAT01000003">
    <property type="protein sequence ID" value="PIR92691.1"/>
    <property type="molecule type" value="Genomic_DNA"/>
</dbReference>
<reference evidence="2" key="1">
    <citation type="submission" date="2017-09" db="EMBL/GenBank/DDBJ databases">
        <title>Depth-based differentiation of microbial function through sediment-hosted aquifers and enrichment of novel symbionts in the deep terrestrial subsurface.</title>
        <authorList>
            <person name="Probst A.J."/>
            <person name="Ladd B."/>
            <person name="Jarett J.K."/>
            <person name="Geller-Mcgrath D.E."/>
            <person name="Sieber C.M.K."/>
            <person name="Emerson J.B."/>
            <person name="Anantharaman K."/>
            <person name="Thomas B.C."/>
            <person name="Malmstrom R."/>
            <person name="Stieglmeier M."/>
            <person name="Klingl A."/>
            <person name="Woyke T."/>
            <person name="Ryan C.M."/>
            <person name="Banfield J.F."/>
        </authorList>
    </citation>
    <scope>NUCLEOTIDE SEQUENCE [LARGE SCALE GENOMIC DNA]</scope>
</reference>
<evidence type="ECO:0000313" key="2">
    <source>
        <dbReference type="Proteomes" id="UP000228510"/>
    </source>
</evidence>
<gene>
    <name evidence="1" type="ORF">COU01_00240</name>
</gene>
<dbReference type="Proteomes" id="UP000228510">
    <property type="component" value="Unassembled WGS sequence"/>
</dbReference>
<accession>A0A2H0V0S1</accession>
<organism evidence="1 2">
    <name type="scientific">Candidatus Falkowbacteria bacterium CG10_big_fil_rev_8_21_14_0_10_44_15</name>
    <dbReference type="NCBI Taxonomy" id="1974569"/>
    <lineage>
        <taxon>Bacteria</taxon>
        <taxon>Candidatus Falkowiibacteriota</taxon>
    </lineage>
</organism>
<evidence type="ECO:0000313" key="1">
    <source>
        <dbReference type="EMBL" id="PIR92691.1"/>
    </source>
</evidence>
<protein>
    <submittedName>
        <fullName evidence="1">Uncharacterized protein</fullName>
    </submittedName>
</protein>
<proteinExistence type="predicted"/>
<name>A0A2H0V0S1_9BACT</name>
<sequence>MTVKQTCCIIIFNDIQVINNYKFMTLTPEQFNILATKDDLKDLKREITEELGDKIDKVLTAVDSLAKKHETFEQELTANIGAHDRFQADITKLKVHTGLKA</sequence>
<comment type="caution">
    <text evidence="1">The sequence shown here is derived from an EMBL/GenBank/DDBJ whole genome shotgun (WGS) entry which is preliminary data.</text>
</comment>